<evidence type="ECO:0000313" key="1">
    <source>
        <dbReference type="EMBL" id="GAI74648.1"/>
    </source>
</evidence>
<name>X1R281_9ZZZZ</name>
<sequence>MDIILIKLVEIEETRGKAKWGAVDKDPAALLNAAVEELGEVAHAINHDEGPEKTIQEIAEVMGVLSRLFEMVAPPGMLTF</sequence>
<dbReference type="EMBL" id="BARW01008973">
    <property type="protein sequence ID" value="GAI74648.1"/>
    <property type="molecule type" value="Genomic_DNA"/>
</dbReference>
<dbReference type="Gene3D" id="1.10.287.1080">
    <property type="entry name" value="MazG-like"/>
    <property type="match status" value="1"/>
</dbReference>
<protein>
    <recommendedName>
        <fullName evidence="2">NTP pyrophosphohydrolase MazG putative catalytic core domain-containing protein</fullName>
    </recommendedName>
</protein>
<evidence type="ECO:0008006" key="2">
    <source>
        <dbReference type="Google" id="ProtNLM"/>
    </source>
</evidence>
<organism evidence="1">
    <name type="scientific">marine sediment metagenome</name>
    <dbReference type="NCBI Taxonomy" id="412755"/>
    <lineage>
        <taxon>unclassified sequences</taxon>
        <taxon>metagenomes</taxon>
        <taxon>ecological metagenomes</taxon>
    </lineage>
</organism>
<dbReference type="AlphaFoldDB" id="X1R281"/>
<dbReference type="SUPFAM" id="SSF101386">
    <property type="entry name" value="all-alpha NTP pyrophosphatases"/>
    <property type="match status" value="1"/>
</dbReference>
<reference evidence="1" key="1">
    <citation type="journal article" date="2014" name="Front. Microbiol.">
        <title>High frequency of phylogenetically diverse reductive dehalogenase-homologous genes in deep subseafloor sedimentary metagenomes.</title>
        <authorList>
            <person name="Kawai M."/>
            <person name="Futagami T."/>
            <person name="Toyoda A."/>
            <person name="Takaki Y."/>
            <person name="Nishi S."/>
            <person name="Hori S."/>
            <person name="Arai W."/>
            <person name="Tsubouchi T."/>
            <person name="Morono Y."/>
            <person name="Uchiyama I."/>
            <person name="Ito T."/>
            <person name="Fujiyama A."/>
            <person name="Inagaki F."/>
            <person name="Takami H."/>
        </authorList>
    </citation>
    <scope>NUCLEOTIDE SEQUENCE</scope>
    <source>
        <strain evidence="1">Expedition CK06-06</strain>
    </source>
</reference>
<gene>
    <name evidence="1" type="ORF">S12H4_18208</name>
</gene>
<comment type="caution">
    <text evidence="1">The sequence shown here is derived from an EMBL/GenBank/DDBJ whole genome shotgun (WGS) entry which is preliminary data.</text>
</comment>
<accession>X1R281</accession>
<proteinExistence type="predicted"/>